<gene>
    <name evidence="3" type="ORF">EGN73_09185</name>
</gene>
<keyword evidence="2" id="KW-0119">Carbohydrate metabolism</keyword>
<dbReference type="PANTHER" id="PTHR30246:SF1">
    <property type="entry name" value="2-DEHYDRO-3-DEOXY-6-PHOSPHOGALACTONATE ALDOLASE-RELATED"/>
    <property type="match status" value="1"/>
</dbReference>
<protein>
    <submittedName>
        <fullName evidence="3">Bifunctional 4-hydroxy-2-oxoglutarate aldolase/2-dehydro-3-deoxy-phosphogluconate aldolase</fullName>
    </submittedName>
</protein>
<evidence type="ECO:0000256" key="1">
    <source>
        <dbReference type="ARBA" id="ARBA00023239"/>
    </source>
</evidence>
<dbReference type="PANTHER" id="PTHR30246">
    <property type="entry name" value="2-KETO-3-DEOXY-6-PHOSPHOGLUCONATE ALDOLASE"/>
    <property type="match status" value="1"/>
</dbReference>
<reference evidence="3 4" key="1">
    <citation type="journal article" date="2020" name="Syst. Appl. Microbiol.">
        <title>Arthrospiribacter ruber gen. nov., sp. nov., a novel bacterium isolated from Arthrospira cultures.</title>
        <authorList>
            <person name="Waleron M."/>
            <person name="Misztak A."/>
            <person name="Waleron M.M."/>
            <person name="Furmaniak M."/>
            <person name="Mrozik A."/>
            <person name="Waleron K."/>
        </authorList>
    </citation>
    <scope>NUCLEOTIDE SEQUENCE [LARGE SCALE GENOMIC DNA]</scope>
    <source>
        <strain evidence="3 4">DPMB0001</strain>
    </source>
</reference>
<dbReference type="GO" id="GO:0016829">
    <property type="term" value="F:lyase activity"/>
    <property type="evidence" value="ECO:0007669"/>
    <property type="project" value="UniProtKB-KW"/>
</dbReference>
<comment type="caution">
    <text evidence="3">The sequence shown here is derived from an EMBL/GenBank/DDBJ whole genome shotgun (WGS) entry which is preliminary data.</text>
</comment>
<sequence length="220" mass="24079">MTEQHILDQVGQAGLVPLFTHKDLEVAKKTIDAAYEAGIRVFEYTNRLPNSFEIFKSLKVYAEKYDDLIFGIGTIFTVKEAEKYLLAGADFIISPAMIQDVAQYCFQKGVTYIPGCATVTEVYQAVRSGSSLVKVFPGNVLGPGFVKAVLSVLPEVKLMATGGVSPTEENLRSWFDAGVFCVGMGSQLFDTKELESGNFDGLKTRITNSLNIIQNIRKGA</sequence>
<dbReference type="InterPro" id="IPR000887">
    <property type="entry name" value="Aldlse_KDPG_KHG"/>
</dbReference>
<dbReference type="Pfam" id="PF01081">
    <property type="entry name" value="Aldolase"/>
    <property type="match status" value="1"/>
</dbReference>
<proteinExistence type="predicted"/>
<accession>A0A951IY56</accession>
<dbReference type="EMBL" id="RPHB01000004">
    <property type="protein sequence ID" value="MBW3467986.1"/>
    <property type="molecule type" value="Genomic_DNA"/>
</dbReference>
<evidence type="ECO:0000313" key="3">
    <source>
        <dbReference type="EMBL" id="MBW3467986.1"/>
    </source>
</evidence>
<evidence type="ECO:0000313" key="4">
    <source>
        <dbReference type="Proteomes" id="UP000727490"/>
    </source>
</evidence>
<evidence type="ECO:0000256" key="2">
    <source>
        <dbReference type="ARBA" id="ARBA00023277"/>
    </source>
</evidence>
<dbReference type="CDD" id="cd00452">
    <property type="entry name" value="KDPG_aldolase"/>
    <property type="match status" value="1"/>
</dbReference>
<dbReference type="Proteomes" id="UP000727490">
    <property type="component" value="Unassembled WGS sequence"/>
</dbReference>
<keyword evidence="4" id="KW-1185">Reference proteome</keyword>
<name>A0A951IY56_9BACT</name>
<dbReference type="AlphaFoldDB" id="A0A951IY56"/>
<organism evidence="3 4">
    <name type="scientific">Arthrospiribacter ruber</name>
    <dbReference type="NCBI Taxonomy" id="2487934"/>
    <lineage>
        <taxon>Bacteria</taxon>
        <taxon>Pseudomonadati</taxon>
        <taxon>Bacteroidota</taxon>
        <taxon>Cytophagia</taxon>
        <taxon>Cytophagales</taxon>
        <taxon>Cyclobacteriaceae</taxon>
        <taxon>Arthrospiribacter</taxon>
    </lineage>
</organism>
<keyword evidence="1" id="KW-0456">Lyase</keyword>
<dbReference type="RefSeq" id="WP_219288620.1">
    <property type="nucleotide sequence ID" value="NZ_RPHB01000004.1"/>
</dbReference>